<reference evidence="1 2" key="1">
    <citation type="submission" date="2014-04" db="EMBL/GenBank/DDBJ databases">
        <authorList>
            <consortium name="DOE Joint Genome Institute"/>
            <person name="Kuo A."/>
            <person name="Kohler A."/>
            <person name="Nagy L.G."/>
            <person name="Floudas D."/>
            <person name="Copeland A."/>
            <person name="Barry K.W."/>
            <person name="Cichocki N."/>
            <person name="Veneault-Fourrey C."/>
            <person name="LaButti K."/>
            <person name="Lindquist E.A."/>
            <person name="Lipzen A."/>
            <person name="Lundell T."/>
            <person name="Morin E."/>
            <person name="Murat C."/>
            <person name="Sun H."/>
            <person name="Tunlid A."/>
            <person name="Henrissat B."/>
            <person name="Grigoriev I.V."/>
            <person name="Hibbett D.S."/>
            <person name="Martin F."/>
            <person name="Nordberg H.P."/>
            <person name="Cantor M.N."/>
            <person name="Hua S.X."/>
        </authorList>
    </citation>
    <scope>NUCLEOTIDE SEQUENCE [LARGE SCALE GENOMIC DNA]</scope>
    <source>
        <strain evidence="1 2">Foug A</strain>
    </source>
</reference>
<keyword evidence="2" id="KW-1185">Reference proteome</keyword>
<organism evidence="1 2">
    <name type="scientific">Scleroderma citrinum Foug A</name>
    <dbReference type="NCBI Taxonomy" id="1036808"/>
    <lineage>
        <taxon>Eukaryota</taxon>
        <taxon>Fungi</taxon>
        <taxon>Dikarya</taxon>
        <taxon>Basidiomycota</taxon>
        <taxon>Agaricomycotina</taxon>
        <taxon>Agaricomycetes</taxon>
        <taxon>Agaricomycetidae</taxon>
        <taxon>Boletales</taxon>
        <taxon>Sclerodermatineae</taxon>
        <taxon>Sclerodermataceae</taxon>
        <taxon>Scleroderma</taxon>
    </lineage>
</organism>
<dbReference type="InParanoid" id="A0A0C3DS47"/>
<reference evidence="2" key="2">
    <citation type="submission" date="2015-01" db="EMBL/GenBank/DDBJ databases">
        <title>Evolutionary Origins and Diversification of the Mycorrhizal Mutualists.</title>
        <authorList>
            <consortium name="DOE Joint Genome Institute"/>
            <consortium name="Mycorrhizal Genomics Consortium"/>
            <person name="Kohler A."/>
            <person name="Kuo A."/>
            <person name="Nagy L.G."/>
            <person name="Floudas D."/>
            <person name="Copeland A."/>
            <person name="Barry K.W."/>
            <person name="Cichocki N."/>
            <person name="Veneault-Fourrey C."/>
            <person name="LaButti K."/>
            <person name="Lindquist E.A."/>
            <person name="Lipzen A."/>
            <person name="Lundell T."/>
            <person name="Morin E."/>
            <person name="Murat C."/>
            <person name="Riley R."/>
            <person name="Ohm R."/>
            <person name="Sun H."/>
            <person name="Tunlid A."/>
            <person name="Henrissat B."/>
            <person name="Grigoriev I.V."/>
            <person name="Hibbett D.S."/>
            <person name="Martin F."/>
        </authorList>
    </citation>
    <scope>NUCLEOTIDE SEQUENCE [LARGE SCALE GENOMIC DNA]</scope>
    <source>
        <strain evidence="2">Foug A</strain>
    </source>
</reference>
<dbReference type="EMBL" id="KN822078">
    <property type="protein sequence ID" value="KIM59009.1"/>
    <property type="molecule type" value="Genomic_DNA"/>
</dbReference>
<accession>A0A0C3DS47</accession>
<dbReference type="HOGENOM" id="CLU_1876666_0_0_1"/>
<evidence type="ECO:0000313" key="1">
    <source>
        <dbReference type="EMBL" id="KIM59009.1"/>
    </source>
</evidence>
<sequence length="131" mass="14696">MSSTLQISGYNYISTSGISVGVDPQSQVVVDKTLKHKFNFNYDTKTKSYTIKYGENFLSLDSAKPPHVIVDKNSVAYWDIKSVSGHPNTYTISISPNYGWCDPQKGNPRQIYIQEGLDPTQADRQFLISPN</sequence>
<dbReference type="AlphaFoldDB" id="A0A0C3DS47"/>
<dbReference type="Proteomes" id="UP000053989">
    <property type="component" value="Unassembled WGS sequence"/>
</dbReference>
<proteinExistence type="predicted"/>
<gene>
    <name evidence="1" type="ORF">SCLCIDRAFT_1042243</name>
</gene>
<name>A0A0C3DS47_9AGAM</name>
<dbReference type="Gene3D" id="2.80.10.50">
    <property type="match status" value="1"/>
</dbReference>
<protein>
    <submittedName>
        <fullName evidence="1">Uncharacterized protein</fullName>
    </submittedName>
</protein>
<evidence type="ECO:0000313" key="2">
    <source>
        <dbReference type="Proteomes" id="UP000053989"/>
    </source>
</evidence>